<name>A0A4Y7TMR5_COPMI</name>
<keyword evidence="1" id="KW-0347">Helicase</keyword>
<dbReference type="GO" id="GO:0000403">
    <property type="term" value="F:Y-form DNA binding"/>
    <property type="evidence" value="ECO:0007669"/>
    <property type="project" value="TreeGrafter"/>
</dbReference>
<dbReference type="SUPFAM" id="SSF52540">
    <property type="entry name" value="P-loop containing nucleoside triphosphate hydrolases"/>
    <property type="match status" value="1"/>
</dbReference>
<dbReference type="InterPro" id="IPR014001">
    <property type="entry name" value="Helicase_ATP-bd"/>
</dbReference>
<comment type="caution">
    <text evidence="4">The sequence shown here is derived from an EMBL/GenBank/DDBJ whole genome shotgun (WGS) entry which is preliminary data.</text>
</comment>
<gene>
    <name evidence="4" type="ORF">FA13DRAFT_1449145</name>
</gene>
<evidence type="ECO:0000313" key="5">
    <source>
        <dbReference type="Proteomes" id="UP000298030"/>
    </source>
</evidence>
<dbReference type="GO" id="GO:0036121">
    <property type="term" value="F:double-stranded DNA helicase activity"/>
    <property type="evidence" value="ECO:0007669"/>
    <property type="project" value="TreeGrafter"/>
</dbReference>
<dbReference type="Pfam" id="PF04851">
    <property type="entry name" value="ResIII"/>
    <property type="match status" value="1"/>
</dbReference>
<reference evidence="4 5" key="1">
    <citation type="journal article" date="2019" name="Nat. Ecol. Evol.">
        <title>Megaphylogeny resolves global patterns of mushroom evolution.</title>
        <authorList>
            <person name="Varga T."/>
            <person name="Krizsan K."/>
            <person name="Foldi C."/>
            <person name="Dima B."/>
            <person name="Sanchez-Garcia M."/>
            <person name="Sanchez-Ramirez S."/>
            <person name="Szollosi G.J."/>
            <person name="Szarkandi J.G."/>
            <person name="Papp V."/>
            <person name="Albert L."/>
            <person name="Andreopoulos W."/>
            <person name="Angelini C."/>
            <person name="Antonin V."/>
            <person name="Barry K.W."/>
            <person name="Bougher N.L."/>
            <person name="Buchanan P."/>
            <person name="Buyck B."/>
            <person name="Bense V."/>
            <person name="Catcheside P."/>
            <person name="Chovatia M."/>
            <person name="Cooper J."/>
            <person name="Damon W."/>
            <person name="Desjardin D."/>
            <person name="Finy P."/>
            <person name="Geml J."/>
            <person name="Haridas S."/>
            <person name="Hughes K."/>
            <person name="Justo A."/>
            <person name="Karasinski D."/>
            <person name="Kautmanova I."/>
            <person name="Kiss B."/>
            <person name="Kocsube S."/>
            <person name="Kotiranta H."/>
            <person name="LaButti K.M."/>
            <person name="Lechner B.E."/>
            <person name="Liimatainen K."/>
            <person name="Lipzen A."/>
            <person name="Lukacs Z."/>
            <person name="Mihaltcheva S."/>
            <person name="Morgado L.N."/>
            <person name="Niskanen T."/>
            <person name="Noordeloos M.E."/>
            <person name="Ohm R.A."/>
            <person name="Ortiz-Santana B."/>
            <person name="Ovrebo C."/>
            <person name="Racz N."/>
            <person name="Riley R."/>
            <person name="Savchenko A."/>
            <person name="Shiryaev A."/>
            <person name="Soop K."/>
            <person name="Spirin V."/>
            <person name="Szebenyi C."/>
            <person name="Tomsovsky M."/>
            <person name="Tulloss R.E."/>
            <person name="Uehling J."/>
            <person name="Grigoriev I.V."/>
            <person name="Vagvolgyi C."/>
            <person name="Papp T."/>
            <person name="Martin F.M."/>
            <person name="Miettinen O."/>
            <person name="Hibbett D.S."/>
            <person name="Nagy L.G."/>
        </authorList>
    </citation>
    <scope>NUCLEOTIDE SEQUENCE [LARGE SCALE GENOMIC DNA]</scope>
    <source>
        <strain evidence="4 5">FP101781</strain>
    </source>
</reference>
<dbReference type="InterPro" id="IPR050742">
    <property type="entry name" value="Helicase_Restrict-Modif_Enz"/>
</dbReference>
<dbReference type="GO" id="GO:0061749">
    <property type="term" value="F:forked DNA-dependent helicase activity"/>
    <property type="evidence" value="ECO:0007669"/>
    <property type="project" value="TreeGrafter"/>
</dbReference>
<feature type="domain" description="Helicase ATP-binding" evidence="3">
    <location>
        <begin position="51"/>
        <end position="215"/>
    </location>
</feature>
<keyword evidence="1" id="KW-0547">Nucleotide-binding</keyword>
<feature type="compositionally biased region" description="Polar residues" evidence="2">
    <location>
        <begin position="237"/>
        <end position="247"/>
    </location>
</feature>
<evidence type="ECO:0000256" key="2">
    <source>
        <dbReference type="SAM" id="MobiDB-lite"/>
    </source>
</evidence>
<dbReference type="InterPro" id="IPR006935">
    <property type="entry name" value="Helicase/UvrB_N"/>
</dbReference>
<dbReference type="PANTHER" id="PTHR47396:SF1">
    <property type="entry name" value="ATP-DEPENDENT HELICASE IRC3-RELATED"/>
    <property type="match status" value="1"/>
</dbReference>
<evidence type="ECO:0000256" key="1">
    <source>
        <dbReference type="ARBA" id="ARBA00022806"/>
    </source>
</evidence>
<evidence type="ECO:0000259" key="3">
    <source>
        <dbReference type="PROSITE" id="PS51192"/>
    </source>
</evidence>
<protein>
    <submittedName>
        <fullName evidence="4">P-loop containing nucleoside triphosphate hydrolase protein</fullName>
    </submittedName>
</protein>
<dbReference type="GO" id="GO:0070125">
    <property type="term" value="P:mitochondrial translational elongation"/>
    <property type="evidence" value="ECO:0007669"/>
    <property type="project" value="TreeGrafter"/>
</dbReference>
<dbReference type="OrthoDB" id="270584at2759"/>
<dbReference type="STRING" id="71717.A0A4Y7TMR5"/>
<feature type="region of interest" description="Disordered" evidence="2">
    <location>
        <begin position="237"/>
        <end position="267"/>
    </location>
</feature>
<dbReference type="PANTHER" id="PTHR47396">
    <property type="entry name" value="TYPE I RESTRICTION ENZYME ECOKI R PROTEIN"/>
    <property type="match status" value="1"/>
</dbReference>
<dbReference type="GO" id="GO:0005759">
    <property type="term" value="C:mitochondrial matrix"/>
    <property type="evidence" value="ECO:0007669"/>
    <property type="project" value="TreeGrafter"/>
</dbReference>
<keyword evidence="5" id="KW-1185">Reference proteome</keyword>
<dbReference type="Proteomes" id="UP000298030">
    <property type="component" value="Unassembled WGS sequence"/>
</dbReference>
<dbReference type="Gene3D" id="3.40.50.300">
    <property type="entry name" value="P-loop containing nucleotide triphosphate hydrolases"/>
    <property type="match status" value="1"/>
</dbReference>
<sequence length="303" mass="34153">MLRLACSRPLVSVRLARRTHTATSVVLRPYQEECINECLDWLDQGATRIGVSLPTGSGKTTVFISLLSRIAAREPERPMKTIVIVNSVELARQSAVQAAKMFPNWSVEIEQGAKHKATGFADFTAATYQTLLNSERLAKFDPHKVTAVIIDEAHHAAAPSYRKLLSHFHPEIRHPDPKYALPVEPKPIPVIGFSATFSRHDGLALGSVFERIVYHRDVLQMIDEDWLCDVPPNLRQSISGPQQSHAQSQRRLRNGLPSARHEHPRYERYGRPDVARPRCFRRAEVYLDLLCGYCACRSADECV</sequence>
<keyword evidence="4" id="KW-0378">Hydrolase</keyword>
<proteinExistence type="predicted"/>
<accession>A0A4Y7TMR5</accession>
<dbReference type="EMBL" id="QPFP01000008">
    <property type="protein sequence ID" value="TEB35208.1"/>
    <property type="molecule type" value="Genomic_DNA"/>
</dbReference>
<dbReference type="PROSITE" id="PS51192">
    <property type="entry name" value="HELICASE_ATP_BIND_1"/>
    <property type="match status" value="1"/>
</dbReference>
<organism evidence="4 5">
    <name type="scientific">Coprinellus micaceus</name>
    <name type="common">Glistening ink-cap mushroom</name>
    <name type="synonym">Coprinus micaceus</name>
    <dbReference type="NCBI Taxonomy" id="71717"/>
    <lineage>
        <taxon>Eukaryota</taxon>
        <taxon>Fungi</taxon>
        <taxon>Dikarya</taxon>
        <taxon>Basidiomycota</taxon>
        <taxon>Agaricomycotina</taxon>
        <taxon>Agaricomycetes</taxon>
        <taxon>Agaricomycetidae</taxon>
        <taxon>Agaricales</taxon>
        <taxon>Agaricineae</taxon>
        <taxon>Psathyrellaceae</taxon>
        <taxon>Coprinellus</taxon>
    </lineage>
</organism>
<dbReference type="InterPro" id="IPR027417">
    <property type="entry name" value="P-loop_NTPase"/>
</dbReference>
<dbReference type="SMART" id="SM00487">
    <property type="entry name" value="DEXDc"/>
    <property type="match status" value="1"/>
</dbReference>
<dbReference type="AlphaFoldDB" id="A0A4Y7TMR5"/>
<keyword evidence="1" id="KW-0067">ATP-binding</keyword>
<evidence type="ECO:0000313" key="4">
    <source>
        <dbReference type="EMBL" id="TEB35208.1"/>
    </source>
</evidence>
<dbReference type="GO" id="GO:0005524">
    <property type="term" value="F:ATP binding"/>
    <property type="evidence" value="ECO:0007669"/>
    <property type="project" value="InterPro"/>
</dbReference>
<dbReference type="GO" id="GO:0016787">
    <property type="term" value="F:hydrolase activity"/>
    <property type="evidence" value="ECO:0007669"/>
    <property type="project" value="UniProtKB-KW"/>
</dbReference>
<dbReference type="GO" id="GO:0032042">
    <property type="term" value="P:mitochondrial DNA metabolic process"/>
    <property type="evidence" value="ECO:0007669"/>
    <property type="project" value="TreeGrafter"/>
</dbReference>